<dbReference type="Proteomes" id="UP001454036">
    <property type="component" value="Unassembled WGS sequence"/>
</dbReference>
<dbReference type="AlphaFoldDB" id="A0AAV3PXC3"/>
<reference evidence="1 2" key="1">
    <citation type="submission" date="2024-01" db="EMBL/GenBank/DDBJ databases">
        <title>The complete chloroplast genome sequence of Lithospermum erythrorhizon: insights into the phylogenetic relationship among Boraginaceae species and the maternal lineages of purple gromwells.</title>
        <authorList>
            <person name="Okada T."/>
            <person name="Watanabe K."/>
        </authorList>
    </citation>
    <scope>NUCLEOTIDE SEQUENCE [LARGE SCALE GENOMIC DNA]</scope>
</reference>
<organism evidence="1 2">
    <name type="scientific">Lithospermum erythrorhizon</name>
    <name type="common">Purple gromwell</name>
    <name type="synonym">Lithospermum officinale var. erythrorhizon</name>
    <dbReference type="NCBI Taxonomy" id="34254"/>
    <lineage>
        <taxon>Eukaryota</taxon>
        <taxon>Viridiplantae</taxon>
        <taxon>Streptophyta</taxon>
        <taxon>Embryophyta</taxon>
        <taxon>Tracheophyta</taxon>
        <taxon>Spermatophyta</taxon>
        <taxon>Magnoliopsida</taxon>
        <taxon>eudicotyledons</taxon>
        <taxon>Gunneridae</taxon>
        <taxon>Pentapetalae</taxon>
        <taxon>asterids</taxon>
        <taxon>lamiids</taxon>
        <taxon>Boraginales</taxon>
        <taxon>Boraginaceae</taxon>
        <taxon>Boraginoideae</taxon>
        <taxon>Lithospermeae</taxon>
        <taxon>Lithospermum</taxon>
    </lineage>
</organism>
<protein>
    <submittedName>
        <fullName evidence="1">Uncharacterized protein</fullName>
    </submittedName>
</protein>
<name>A0AAV3PXC3_LITER</name>
<comment type="caution">
    <text evidence="1">The sequence shown here is derived from an EMBL/GenBank/DDBJ whole genome shotgun (WGS) entry which is preliminary data.</text>
</comment>
<proteinExistence type="predicted"/>
<accession>A0AAV3PXC3</accession>
<dbReference type="EMBL" id="BAABME010019013">
    <property type="protein sequence ID" value="GAA0155756.1"/>
    <property type="molecule type" value="Genomic_DNA"/>
</dbReference>
<gene>
    <name evidence="1" type="ORF">LIER_38146</name>
</gene>
<sequence>MEEDESIASYINTIKDIPNESFLLRKTMSNIPKKFAHKVTIIKEAQDIITMRVDELMGNLTTFEMTLDDKKSTQTEPHVDDSLYGNIKDEEDMNEEKLLEDCKLMHTKWTELIGVFTKFETEKCKLKRENEKLLSSILIRDEEIQNLYAQLKYHNKEDLPQLNDILLLEGLTANLISISQLDDDGILVNWMMMVY</sequence>
<evidence type="ECO:0000313" key="2">
    <source>
        <dbReference type="Proteomes" id="UP001454036"/>
    </source>
</evidence>
<evidence type="ECO:0000313" key="1">
    <source>
        <dbReference type="EMBL" id="GAA0155756.1"/>
    </source>
</evidence>
<keyword evidence="2" id="KW-1185">Reference proteome</keyword>